<sequence length="387" mass="44241">MARGLASLRERWGIQAKTSVLSPKDSNTPESSHHVKRQTTAINYNKNGSAFVWVPQDTYQGKSFFDGLVKYVSREVALAKNYTWVEDDGTARIVADMKSWLPFNTSRESVRINTKKLYTTGLFIIDLNRAPYGCAVWPAFWSTSIPRSNLPQDKWPNYGEIDVLEGVHDQQTNRMAWHTKAGCYINKNVSFTGSVSKGGNNQELLDCESNGTTKGGCGITDWSKASYGRHFESLGGGVLAMKWDENDISVWSFFRAAIPDDIRQGVPTPASWGPPSARLDSSNCDIKNYFSNHTIIISEWILKMRVSISYGALSAHLIIFVYIYHYQNYHVYIYFLNLCRKRTARIHPLRSRYTRKVVGPLRVYPPNQRVYHFSTADIFFFFLYFHD</sequence>
<dbReference type="GO" id="GO:0004553">
    <property type="term" value="F:hydrolase activity, hydrolyzing O-glycosyl compounds"/>
    <property type="evidence" value="ECO:0007669"/>
    <property type="project" value="InterPro"/>
</dbReference>
<dbReference type="EMBL" id="NHTK01000040">
    <property type="protein sequence ID" value="PPR08266.1"/>
    <property type="molecule type" value="Genomic_DNA"/>
</dbReference>
<organism evidence="3 4">
    <name type="scientific">Panaeolus cyanescens</name>
    <dbReference type="NCBI Taxonomy" id="181874"/>
    <lineage>
        <taxon>Eukaryota</taxon>
        <taxon>Fungi</taxon>
        <taxon>Dikarya</taxon>
        <taxon>Basidiomycota</taxon>
        <taxon>Agaricomycotina</taxon>
        <taxon>Agaricomycetes</taxon>
        <taxon>Agaricomycetidae</taxon>
        <taxon>Agaricales</taxon>
        <taxon>Agaricineae</taxon>
        <taxon>Galeropsidaceae</taxon>
        <taxon>Panaeolus</taxon>
    </lineage>
</organism>
<feature type="domain" description="GH16" evidence="2">
    <location>
        <begin position="49"/>
        <end position="270"/>
    </location>
</feature>
<keyword evidence="1" id="KW-0812">Transmembrane</keyword>
<dbReference type="AlphaFoldDB" id="A0A409YZ24"/>
<keyword evidence="1" id="KW-0472">Membrane</keyword>
<evidence type="ECO:0000313" key="4">
    <source>
        <dbReference type="Proteomes" id="UP000284842"/>
    </source>
</evidence>
<proteinExistence type="predicted"/>
<dbReference type="SUPFAM" id="SSF49899">
    <property type="entry name" value="Concanavalin A-like lectins/glucanases"/>
    <property type="match status" value="1"/>
</dbReference>
<keyword evidence="4" id="KW-1185">Reference proteome</keyword>
<dbReference type="Gene3D" id="2.60.120.200">
    <property type="match status" value="1"/>
</dbReference>
<dbReference type="GO" id="GO:0009251">
    <property type="term" value="P:glucan catabolic process"/>
    <property type="evidence" value="ECO:0007669"/>
    <property type="project" value="TreeGrafter"/>
</dbReference>
<accession>A0A409YZ24</accession>
<dbReference type="InParanoid" id="A0A409YZ24"/>
<evidence type="ECO:0000313" key="3">
    <source>
        <dbReference type="EMBL" id="PPR08266.1"/>
    </source>
</evidence>
<dbReference type="Proteomes" id="UP000284842">
    <property type="component" value="Unassembled WGS sequence"/>
</dbReference>
<reference evidence="3 4" key="1">
    <citation type="journal article" date="2018" name="Evol. Lett.">
        <title>Horizontal gene cluster transfer increased hallucinogenic mushroom diversity.</title>
        <authorList>
            <person name="Reynolds H.T."/>
            <person name="Vijayakumar V."/>
            <person name="Gluck-Thaler E."/>
            <person name="Korotkin H.B."/>
            <person name="Matheny P.B."/>
            <person name="Slot J.C."/>
        </authorList>
    </citation>
    <scope>NUCLEOTIDE SEQUENCE [LARGE SCALE GENOMIC DNA]</scope>
    <source>
        <strain evidence="3 4">2629</strain>
    </source>
</reference>
<gene>
    <name evidence="3" type="ORF">CVT24_001159</name>
</gene>
<dbReference type="OrthoDB" id="192832at2759"/>
<feature type="transmembrane region" description="Helical" evidence="1">
    <location>
        <begin position="308"/>
        <end position="326"/>
    </location>
</feature>
<dbReference type="InterPro" id="IPR050546">
    <property type="entry name" value="Glycosyl_Hydrlase_16"/>
</dbReference>
<dbReference type="PANTHER" id="PTHR10963">
    <property type="entry name" value="GLYCOSYL HYDROLASE-RELATED"/>
    <property type="match status" value="1"/>
</dbReference>
<protein>
    <recommendedName>
        <fullName evidence="2">GH16 domain-containing protein</fullName>
    </recommendedName>
</protein>
<comment type="caution">
    <text evidence="3">The sequence shown here is derived from an EMBL/GenBank/DDBJ whole genome shotgun (WGS) entry which is preliminary data.</text>
</comment>
<dbReference type="PANTHER" id="PTHR10963:SF24">
    <property type="entry name" value="GLYCOSIDASE C21B10.07-RELATED"/>
    <property type="match status" value="1"/>
</dbReference>
<keyword evidence="1" id="KW-1133">Transmembrane helix</keyword>
<dbReference type="PROSITE" id="PS51762">
    <property type="entry name" value="GH16_2"/>
    <property type="match status" value="1"/>
</dbReference>
<evidence type="ECO:0000256" key="1">
    <source>
        <dbReference type="SAM" id="Phobius"/>
    </source>
</evidence>
<dbReference type="InterPro" id="IPR013320">
    <property type="entry name" value="ConA-like_dom_sf"/>
</dbReference>
<dbReference type="InterPro" id="IPR000757">
    <property type="entry name" value="Beta-glucanase-like"/>
</dbReference>
<evidence type="ECO:0000259" key="2">
    <source>
        <dbReference type="PROSITE" id="PS51762"/>
    </source>
</evidence>
<dbReference type="STRING" id="181874.A0A409YZ24"/>
<name>A0A409YZ24_9AGAR</name>
<dbReference type="Pfam" id="PF26113">
    <property type="entry name" value="GH16_XgeA"/>
    <property type="match status" value="1"/>
</dbReference>